<keyword evidence="1" id="KW-0597">Phosphoprotein</keyword>
<dbReference type="CDD" id="cd00130">
    <property type="entry name" value="PAS"/>
    <property type="match status" value="1"/>
</dbReference>
<evidence type="ECO:0000313" key="9">
    <source>
        <dbReference type="Proteomes" id="UP000028501"/>
    </source>
</evidence>
<dbReference type="GO" id="GO:0005524">
    <property type="term" value="F:ATP binding"/>
    <property type="evidence" value="ECO:0007669"/>
    <property type="project" value="UniProtKB-KW"/>
</dbReference>
<dbReference type="InterPro" id="IPR036890">
    <property type="entry name" value="HATPase_C_sf"/>
</dbReference>
<dbReference type="InterPro" id="IPR013767">
    <property type="entry name" value="PAS_fold"/>
</dbReference>
<dbReference type="Pfam" id="PF00989">
    <property type="entry name" value="PAS"/>
    <property type="match status" value="1"/>
</dbReference>
<dbReference type="EMBL" id="CP006577">
    <property type="protein sequence ID" value="AIG98642.1"/>
    <property type="molecule type" value="Genomic_DNA"/>
</dbReference>
<dbReference type="InterPro" id="IPR004358">
    <property type="entry name" value="Sig_transdc_His_kin-like_C"/>
</dbReference>
<dbReference type="PRINTS" id="PR00344">
    <property type="entry name" value="BCTRLSENSOR"/>
</dbReference>
<name>A0A075WFT3_ARCFL</name>
<dbReference type="KEGG" id="afg:AFULGI_00018890"/>
<dbReference type="RefSeq" id="WP_010879135.1">
    <property type="nucleotide sequence ID" value="NZ_CP006577.1"/>
</dbReference>
<dbReference type="InterPro" id="IPR035965">
    <property type="entry name" value="PAS-like_dom_sf"/>
</dbReference>
<dbReference type="InterPro" id="IPR036097">
    <property type="entry name" value="HisK_dim/P_sf"/>
</dbReference>
<proteinExistence type="predicted"/>
<dbReference type="PANTHER" id="PTHR43065">
    <property type="entry name" value="SENSOR HISTIDINE KINASE"/>
    <property type="match status" value="1"/>
</dbReference>
<evidence type="ECO:0000256" key="4">
    <source>
        <dbReference type="ARBA" id="ARBA00022777"/>
    </source>
</evidence>
<dbReference type="CDD" id="cd00082">
    <property type="entry name" value="HisKA"/>
    <property type="match status" value="1"/>
</dbReference>
<keyword evidence="6" id="KW-0902">Two-component regulatory system</keyword>
<dbReference type="PANTHER" id="PTHR43065:SF10">
    <property type="entry name" value="PEROXIDE STRESS-ACTIVATED HISTIDINE KINASE MAK3"/>
    <property type="match status" value="1"/>
</dbReference>
<protein>
    <submittedName>
        <fullName evidence="8">PAS domain protein S-box</fullName>
        <ecNumber evidence="8">2.7.13.3</ecNumber>
    </submittedName>
</protein>
<dbReference type="SMART" id="SM00388">
    <property type="entry name" value="HisKA"/>
    <property type="match status" value="1"/>
</dbReference>
<evidence type="ECO:0000256" key="5">
    <source>
        <dbReference type="ARBA" id="ARBA00022840"/>
    </source>
</evidence>
<accession>A0A075WFT3</accession>
<gene>
    <name evidence="8" type="ORF">AFULGI_00018890</name>
</gene>
<dbReference type="SMART" id="SM00387">
    <property type="entry name" value="HATPase_c"/>
    <property type="match status" value="1"/>
</dbReference>
<dbReference type="InterPro" id="IPR005467">
    <property type="entry name" value="His_kinase_dom"/>
</dbReference>
<dbReference type="Pfam" id="PF02518">
    <property type="entry name" value="HATPase_c"/>
    <property type="match status" value="1"/>
</dbReference>
<keyword evidence="3" id="KW-0547">Nucleotide-binding</keyword>
<dbReference type="Gene3D" id="3.30.565.10">
    <property type="entry name" value="Histidine kinase-like ATPase, C-terminal domain"/>
    <property type="match status" value="1"/>
</dbReference>
<dbReference type="Proteomes" id="UP000028501">
    <property type="component" value="Chromosome"/>
</dbReference>
<dbReference type="EC" id="2.7.13.3" evidence="8"/>
<dbReference type="Gene3D" id="3.30.450.20">
    <property type="entry name" value="PAS domain"/>
    <property type="match status" value="1"/>
</dbReference>
<dbReference type="InterPro" id="IPR000014">
    <property type="entry name" value="PAS"/>
</dbReference>
<feature type="domain" description="Histidine kinase" evidence="7">
    <location>
        <begin position="133"/>
        <end position="320"/>
    </location>
</feature>
<dbReference type="CDD" id="cd00075">
    <property type="entry name" value="HATPase"/>
    <property type="match status" value="1"/>
</dbReference>
<dbReference type="AlphaFoldDB" id="A0A075WFT3"/>
<evidence type="ECO:0000313" key="8">
    <source>
        <dbReference type="EMBL" id="AIG98642.1"/>
    </source>
</evidence>
<keyword evidence="4" id="KW-0418">Kinase</keyword>
<sequence>MNWKKFLEELPAGVAILDENFNVLLLNSRIAEKTGLTAETVKNPLQTVHPEDLPKAMEAFGKIRAGKEDEVEYPLLLRVVRKGGYQWNEIRWKVVEDGGKRYYLFVFTDVTQRIEMQKRIEDLLEYVRLLNSILRHDILNILTTISSYAELLEDGFNRKFLDKIKEAVSKGVELIKKIRELETSTSESLRPFNLRDVIEEAAKGYDVEVIVEGNASVLANDGIYSVFENLIGNSVKHGGAGRIEVKIEASDRVYVAYRDDGTGIPINVVDRVFEKGFSTAGSTGMGLFIVKKLVESFGGEIRLENSNRGARFVLTFPLLENRT</sequence>
<evidence type="ECO:0000256" key="3">
    <source>
        <dbReference type="ARBA" id="ARBA00022741"/>
    </source>
</evidence>
<evidence type="ECO:0000259" key="7">
    <source>
        <dbReference type="PROSITE" id="PS50109"/>
    </source>
</evidence>
<dbReference type="HOGENOM" id="CLU_000445_114_58_2"/>
<dbReference type="InterPro" id="IPR003661">
    <property type="entry name" value="HisK_dim/P_dom"/>
</dbReference>
<evidence type="ECO:0000256" key="2">
    <source>
        <dbReference type="ARBA" id="ARBA00022679"/>
    </source>
</evidence>
<dbReference type="SUPFAM" id="SSF55785">
    <property type="entry name" value="PYP-like sensor domain (PAS domain)"/>
    <property type="match status" value="1"/>
</dbReference>
<dbReference type="GO" id="GO:0000155">
    <property type="term" value="F:phosphorelay sensor kinase activity"/>
    <property type="evidence" value="ECO:0007669"/>
    <property type="project" value="InterPro"/>
</dbReference>
<evidence type="ECO:0000256" key="1">
    <source>
        <dbReference type="ARBA" id="ARBA00022553"/>
    </source>
</evidence>
<dbReference type="NCBIfam" id="TIGR00229">
    <property type="entry name" value="sensory_box"/>
    <property type="match status" value="1"/>
</dbReference>
<dbReference type="InterPro" id="IPR003594">
    <property type="entry name" value="HATPase_dom"/>
</dbReference>
<dbReference type="GeneID" id="24795383"/>
<dbReference type="GO" id="GO:0006355">
    <property type="term" value="P:regulation of DNA-templated transcription"/>
    <property type="evidence" value="ECO:0007669"/>
    <property type="project" value="InterPro"/>
</dbReference>
<organism evidence="8 9">
    <name type="scientific">Archaeoglobus fulgidus DSM 8774</name>
    <dbReference type="NCBI Taxonomy" id="1344584"/>
    <lineage>
        <taxon>Archaea</taxon>
        <taxon>Methanobacteriati</taxon>
        <taxon>Methanobacteriota</taxon>
        <taxon>Archaeoglobi</taxon>
        <taxon>Archaeoglobales</taxon>
        <taxon>Archaeoglobaceae</taxon>
        <taxon>Archaeoglobus</taxon>
    </lineage>
</organism>
<keyword evidence="2 8" id="KW-0808">Transferase</keyword>
<evidence type="ECO:0000256" key="6">
    <source>
        <dbReference type="ARBA" id="ARBA00023012"/>
    </source>
</evidence>
<keyword evidence="5" id="KW-0067">ATP-binding</keyword>
<dbReference type="SUPFAM" id="SSF55874">
    <property type="entry name" value="ATPase domain of HSP90 chaperone/DNA topoisomerase II/histidine kinase"/>
    <property type="match status" value="1"/>
</dbReference>
<dbReference type="SUPFAM" id="SSF47384">
    <property type="entry name" value="Homodimeric domain of signal transducing histidine kinase"/>
    <property type="match status" value="1"/>
</dbReference>
<reference evidence="8 9" key="1">
    <citation type="submission" date="2013-07" db="EMBL/GenBank/DDBJ databases">
        <title>Genome of Archaeoglobus fulgidus.</title>
        <authorList>
            <person name="Fiebig A."/>
            <person name="Birkeland N.-K."/>
        </authorList>
    </citation>
    <scope>NUCLEOTIDE SEQUENCE [LARGE SCALE GENOMIC DNA]</scope>
    <source>
        <strain evidence="8 9">DSM 8774</strain>
    </source>
</reference>
<dbReference type="PROSITE" id="PS50109">
    <property type="entry name" value="HIS_KIN"/>
    <property type="match status" value="1"/>
</dbReference>
<dbReference type="Pfam" id="PF00512">
    <property type="entry name" value="HisKA"/>
    <property type="match status" value="1"/>
</dbReference>